<feature type="domain" description="Pyruvate carboxyltransferase" evidence="4">
    <location>
        <begin position="2"/>
        <end position="250"/>
    </location>
</feature>
<dbReference type="PROSITE" id="PS00816">
    <property type="entry name" value="AIPM_HOMOCIT_SYNTH_2"/>
    <property type="match status" value="1"/>
</dbReference>
<comment type="caution">
    <text evidence="5">The sequence shown here is derived from an EMBL/GenBank/DDBJ whole genome shotgun (WGS) entry which is preliminary data.</text>
</comment>
<organism evidence="5 6">
    <name type="scientific">Sulfurospirillum tamanense</name>
    <dbReference type="NCBI Taxonomy" id="2813362"/>
    <lineage>
        <taxon>Bacteria</taxon>
        <taxon>Pseudomonadati</taxon>
        <taxon>Campylobacterota</taxon>
        <taxon>Epsilonproteobacteria</taxon>
        <taxon>Campylobacterales</taxon>
        <taxon>Sulfurospirillaceae</taxon>
        <taxon>Sulfurospirillum</taxon>
    </lineage>
</organism>
<sequence length="374" mass="40583">MKAINDTTLRDGEQAPYVAFNTKEKIAIAMGLDACGADELEVGIPAMGKQECEDIATIASLGLRARVMAWCRAHPKDVEAALTCKLSAINLSIPVSDMLISVKYKRGKDELFENLERAIALAKREGMFINIGGEDSSRASETFLREVIGFAKDLGADRFRFCDTVGILTPTKTYKIVSSLSHLLPIEMHTHNDFGMATANAIAGLEAGAVSVNTTVVGLGERAGNASFEQTLMALKHLFSEPRIVEQQALKSLVHTVCDAARMHVSPNAPIVGDRIFAHESGIHVSGMLKNDQAYEPFSPEEVGATREYPIGKHSGSAALMYHLDALGVCALKENCTGLLPKLRRIITRRKVVLAPEELRKLYTKYAPCTPSVG</sequence>
<dbReference type="PANTHER" id="PTHR42880">
    <property type="entry name" value="HOMOCITRATE SYNTHASE"/>
    <property type="match status" value="1"/>
</dbReference>
<keyword evidence="2 3" id="KW-0808">Transferase</keyword>
<reference evidence="6" key="2">
    <citation type="submission" date="2021-02" db="EMBL/GenBank/DDBJ databases">
        <title>Sulfurospirillum tamanensis sp. nov.</title>
        <authorList>
            <person name="Merkel A.Y."/>
        </authorList>
    </citation>
    <scope>NUCLEOTIDE SEQUENCE [LARGE SCALE GENOMIC DNA]</scope>
    <source>
        <strain evidence="6">T05b</strain>
    </source>
</reference>
<dbReference type="Pfam" id="PF00682">
    <property type="entry name" value="HMGL-like"/>
    <property type="match status" value="1"/>
</dbReference>
<dbReference type="InterPro" id="IPR000891">
    <property type="entry name" value="PYR_CT"/>
</dbReference>
<keyword evidence="6" id="KW-1185">Reference proteome</keyword>
<dbReference type="InterPro" id="IPR013477">
    <property type="entry name" value="NifV/FrbC"/>
</dbReference>
<name>A0ABS2WUX1_9BACT</name>
<dbReference type="PROSITE" id="PS00815">
    <property type="entry name" value="AIPM_HOMOCIT_SYNTH_1"/>
    <property type="match status" value="1"/>
</dbReference>
<dbReference type="InterPro" id="IPR002034">
    <property type="entry name" value="AIPM/Hcit_synth_CS"/>
</dbReference>
<dbReference type="RefSeq" id="WP_205460008.1">
    <property type="nucleotide sequence ID" value="NZ_JAFHKK010000038.1"/>
</dbReference>
<gene>
    <name evidence="5" type="ORF">JWV37_11695</name>
</gene>
<dbReference type="PROSITE" id="PS50991">
    <property type="entry name" value="PYR_CT"/>
    <property type="match status" value="1"/>
</dbReference>
<accession>A0ABS2WUX1</accession>
<evidence type="ECO:0000259" key="4">
    <source>
        <dbReference type="PROSITE" id="PS50991"/>
    </source>
</evidence>
<proteinExistence type="inferred from homology"/>
<dbReference type="Gene3D" id="1.10.238.260">
    <property type="match status" value="1"/>
</dbReference>
<reference evidence="5 6" key="3">
    <citation type="submission" date="2021-02" db="EMBL/GenBank/DDBJ databases">
        <authorList>
            <person name="Merkel A.Y."/>
        </authorList>
    </citation>
    <scope>NUCLEOTIDE SEQUENCE [LARGE SCALE GENOMIC DNA]</scope>
    <source>
        <strain evidence="5 6">T05b</strain>
    </source>
</reference>
<dbReference type="PANTHER" id="PTHR42880:SF1">
    <property type="entry name" value="ISOPROPYLMALATE_HOMOCITRATE_CITRAMALATE SYNTHASE FAMILY PROTEIN"/>
    <property type="match status" value="1"/>
</dbReference>
<evidence type="ECO:0000256" key="3">
    <source>
        <dbReference type="RuleBase" id="RU003523"/>
    </source>
</evidence>
<dbReference type="EMBL" id="JAFHKK010000038">
    <property type="protein sequence ID" value="MBN2965447.1"/>
    <property type="molecule type" value="Genomic_DNA"/>
</dbReference>
<comment type="similarity">
    <text evidence="1 3">Belongs to the alpha-IPM synthase/homocitrate synthase family.</text>
</comment>
<dbReference type="InterPro" id="IPR013785">
    <property type="entry name" value="Aldolase_TIM"/>
</dbReference>
<reference evidence="5 6" key="1">
    <citation type="submission" date="2021-02" db="EMBL/GenBank/DDBJ databases">
        <title>Sulfurospirillum tamanensis sp. nov.</title>
        <authorList>
            <person name="Frolova A."/>
            <person name="Merkel A."/>
            <person name="Slobodkin A."/>
        </authorList>
    </citation>
    <scope>NUCLEOTIDE SEQUENCE [LARGE SCALE GENOMIC DNA]</scope>
    <source>
        <strain evidence="5 6">T05b</strain>
    </source>
</reference>
<dbReference type="Pfam" id="PF22617">
    <property type="entry name" value="HCS_D2"/>
    <property type="match status" value="1"/>
</dbReference>
<protein>
    <submittedName>
        <fullName evidence="5">Homocitrate synthase</fullName>
    </submittedName>
</protein>
<evidence type="ECO:0000256" key="1">
    <source>
        <dbReference type="ARBA" id="ARBA00006154"/>
    </source>
</evidence>
<evidence type="ECO:0000313" key="5">
    <source>
        <dbReference type="EMBL" id="MBN2965447.1"/>
    </source>
</evidence>
<evidence type="ECO:0000256" key="2">
    <source>
        <dbReference type="ARBA" id="ARBA00022679"/>
    </source>
</evidence>
<dbReference type="Gene3D" id="3.20.20.70">
    <property type="entry name" value="Aldolase class I"/>
    <property type="match status" value="1"/>
</dbReference>
<dbReference type="Proteomes" id="UP000703590">
    <property type="component" value="Unassembled WGS sequence"/>
</dbReference>
<dbReference type="SUPFAM" id="SSF51569">
    <property type="entry name" value="Aldolase"/>
    <property type="match status" value="1"/>
</dbReference>
<evidence type="ECO:0000313" key="6">
    <source>
        <dbReference type="Proteomes" id="UP000703590"/>
    </source>
</evidence>
<dbReference type="CDD" id="cd07939">
    <property type="entry name" value="DRE_TIM_NifV"/>
    <property type="match status" value="1"/>
</dbReference>
<dbReference type="InterPro" id="IPR054691">
    <property type="entry name" value="LeuA/HCS_post-cat"/>
</dbReference>